<keyword evidence="2" id="KW-0472">Membrane</keyword>
<reference evidence="3 4" key="1">
    <citation type="journal article" date="2015" name="PLoS Pathog.">
        <title>Leptomonas seymouri: Adaptations to the Dixenous Life Cycle Analyzed by Genome Sequencing, Transcriptome Profiling and Co-infection with Leishmania donovani.</title>
        <authorList>
            <person name="Kraeva N."/>
            <person name="Butenko A."/>
            <person name="Hlavacova J."/>
            <person name="Kostygov A."/>
            <person name="Myskova J."/>
            <person name="Grybchuk D."/>
            <person name="Lestinova T."/>
            <person name="Votypka J."/>
            <person name="Volf P."/>
            <person name="Opperdoes F."/>
            <person name="Flegontov P."/>
            <person name="Lukes J."/>
            <person name="Yurchenko V."/>
        </authorList>
    </citation>
    <scope>NUCLEOTIDE SEQUENCE [LARGE SCALE GENOMIC DNA]</scope>
    <source>
        <strain evidence="3 4">ATCC 30220</strain>
    </source>
</reference>
<dbReference type="GO" id="GO:0042127">
    <property type="term" value="P:regulation of cell population proliferation"/>
    <property type="evidence" value="ECO:0007669"/>
    <property type="project" value="InterPro"/>
</dbReference>
<feature type="compositionally biased region" description="Polar residues" evidence="1">
    <location>
        <begin position="11"/>
        <end position="26"/>
    </location>
</feature>
<dbReference type="PANTHER" id="PTHR40714:SF1">
    <property type="entry name" value="TMF-REGULATED NUCLEAR PROTEIN 1"/>
    <property type="match status" value="1"/>
</dbReference>
<accession>A0A0N1HZP6</accession>
<feature type="compositionally biased region" description="Basic residues" evidence="1">
    <location>
        <begin position="1"/>
        <end position="10"/>
    </location>
</feature>
<feature type="compositionally biased region" description="Gly residues" evidence="1">
    <location>
        <begin position="885"/>
        <end position="896"/>
    </location>
</feature>
<keyword evidence="4" id="KW-1185">Reference proteome</keyword>
<dbReference type="InterPro" id="IPR040266">
    <property type="entry name" value="TRNP1"/>
</dbReference>
<gene>
    <name evidence="3" type="ORF">ABL78_3341</name>
</gene>
<dbReference type="OMA" id="CAGGGNY"/>
<sequence>MRRARSRRRANQQNDGGASSGPSAAVTSHAVAENHNTPSGTAATATLPSSRRNATMAREEAQRLSQRMQQQRQDKTKVDQLLSQRESLIQERYAPGTAIPPLPRGATAQQQQQAAAAAMAAAAAFDKDEVLASLIADSKANFLKLDHDLTEDHTIATRRLHNSVFANANSFLLLFRDVDRASDLVEALKANVQGTKAAISSTSKYSSANIVTNSTSAGGAGEAATPGPAGVGDARTNVFSSALSSTMGEGDPRRLARPSLVTRRITYRSTSGGGSELTGEDAWWSSRVSSSKNMTAIGASSTRATTWASTLQRSGVEEGTGTGVAASFPADTTAANRSSDDGGGGAADAALSTGAARPTTHSLNVSSVRQWRYAIGLTSVSPATTAAAVASASSADRADTRGDGSSDADGRRLSIKKATAKSANTVTAAAKAEKEAAEAASLVDIVREEVSQLLTERRHVDAAELLYRLAGEATAKGCLPFLLDLEAALVRSVITSVVKIPVTPMFVESLHIPLVQLLLRFGRSRSAAAVYLSMQTPWLHSEVRKLQSRVNPQHASLIAVDYLVRVTRATVRRQHTLGLGLDAAQPIMADPTAAASSTAREDSKRKAGAAAAAAAGKLIPPNAAALLWVRRNVEHFACDVLATHLLSFGTGTDGDDPTRIRQAAQMISQTSRVMQTLSAEGFSGCDTLILRQLTPTLVILEDDFTRLTAEKIEHGGRAMMEQLIMGSLVFYELNDANTSAIAAAAEATASYAAAVARLSTSPPAQATPAAGGAIKKNAKGAAEAGVAGPKMPLRPPPLHITPPYVPSKCDDVARKVRVQCQEIVQVVRTFPLSGHSLLIQMLLAPASSSLFSSSSANAGGGASSPLPATSPRRAPVPTASANAAAGGGRAGAGRGGAPPSQRAAATAPPFNSLPPPPPLSAEVFRFLRYANGCSSTQIRLLQSLCGYVAALTGTTHLPAEVMASAAAQEQEGANSAAATAMREQQSECVAHLLRSAMVTESMDVVLCSLFTTMLSSLLRQRRALVRYLSSDAFRTHHRRSFPLPTDNKVGAASDRPLFSDPANAPGWVMDGTLSLLSDVLGTGVWISYFTCGGAMAHMLADAEFGFRTQHLERVQREVPRLVQGWMCAALLLSSDVTHANAVLAPARGAAGPSTTPRAPPAASPLLAPPQSVLFGARAPERSSTGGANASAFSSTALASKRVTSNMSFTAVAAAATAAAAQTAMSAARKDAVKGIDAASVLLSIPVISGSGAAAETTAGAANATSGAKDVATPVTKLFTDAGVREERLLRFTMTLLDRKYCTPAGFTAHMYVIDSATTTDSATGVPCGVWAVRQRISSYPEFPIGDVWPHRKDEVFLFHWCAQISLHLITLFQERLVTPSATINQRAADAQGNVATFLANGLPFPIQGCIKPPEDTVLAGWCAGGGNYITAIALLQFLVMRLLRDGLCRAETWSAVYDCPLAQWRADESVLRQQLFFFALFLYLWAPLFTGGRVPRPRTAAADGSAGDAAVSSFLVDGLPPIAVLEWMTCGGVLSPGAGPNFVDTAMATAVPGRIPPSLTAIDVLFGTGGPIHLAAANRERAGIASSSRSGASAGGAAAWKAKVGGNNANTPTTAAEGATSFATAGMSANTVLAKRDLFGPGASFIPDSLLRVARCFFEEQLGESRAIPAMTSDMMRNRVEKAAGGINVMEFVGTSLGAGDDSESDDASATSSVSTSTARSGKPTPSQKMTLQDLRDLIATYARPIS</sequence>
<dbReference type="OrthoDB" id="250530at2759"/>
<feature type="compositionally biased region" description="Low complexity" evidence="1">
    <location>
        <begin position="854"/>
        <end position="884"/>
    </location>
</feature>
<keyword evidence="2" id="KW-0812">Transmembrane</keyword>
<evidence type="ECO:0000313" key="4">
    <source>
        <dbReference type="Proteomes" id="UP000038009"/>
    </source>
</evidence>
<feature type="transmembrane region" description="Helical" evidence="2">
    <location>
        <begin position="1475"/>
        <end position="1492"/>
    </location>
</feature>
<feature type="transmembrane region" description="Helical" evidence="2">
    <location>
        <begin position="1418"/>
        <end position="1439"/>
    </location>
</feature>
<dbReference type="PANTHER" id="PTHR40714">
    <property type="entry name" value="TMF-REGULATED NUCLEAR PROTEIN 1"/>
    <property type="match status" value="1"/>
</dbReference>
<protein>
    <submittedName>
        <fullName evidence="3">Uncharacterized protein</fullName>
    </submittedName>
</protein>
<dbReference type="GO" id="GO:0005634">
    <property type="term" value="C:nucleus"/>
    <property type="evidence" value="ECO:0007669"/>
    <property type="project" value="InterPro"/>
</dbReference>
<name>A0A0N1HZP6_LEPSE</name>
<feature type="compositionally biased region" description="Basic and acidic residues" evidence="1">
    <location>
        <begin position="396"/>
        <end position="412"/>
    </location>
</feature>
<feature type="compositionally biased region" description="Polar residues" evidence="1">
    <location>
        <begin position="34"/>
        <end position="53"/>
    </location>
</feature>
<evidence type="ECO:0000256" key="1">
    <source>
        <dbReference type="SAM" id="MobiDB-lite"/>
    </source>
</evidence>
<dbReference type="Proteomes" id="UP000038009">
    <property type="component" value="Unassembled WGS sequence"/>
</dbReference>
<evidence type="ECO:0000256" key="2">
    <source>
        <dbReference type="SAM" id="Phobius"/>
    </source>
</evidence>
<feature type="compositionally biased region" description="Low complexity" evidence="1">
    <location>
        <begin position="897"/>
        <end position="910"/>
    </location>
</feature>
<feature type="compositionally biased region" description="Low complexity" evidence="1">
    <location>
        <begin position="347"/>
        <end position="356"/>
    </location>
</feature>
<feature type="region of interest" description="Disordered" evidence="1">
    <location>
        <begin position="1"/>
        <end position="79"/>
    </location>
</feature>
<evidence type="ECO:0000313" key="3">
    <source>
        <dbReference type="EMBL" id="KPI87590.1"/>
    </source>
</evidence>
<feature type="compositionally biased region" description="Low complexity" evidence="1">
    <location>
        <begin position="1708"/>
        <end position="1722"/>
    </location>
</feature>
<proteinExistence type="predicted"/>
<feature type="region of interest" description="Disordered" evidence="1">
    <location>
        <begin position="390"/>
        <end position="413"/>
    </location>
</feature>
<dbReference type="GO" id="GO:0003677">
    <property type="term" value="F:DNA binding"/>
    <property type="evidence" value="ECO:0007669"/>
    <property type="project" value="InterPro"/>
</dbReference>
<keyword evidence="2" id="KW-1133">Transmembrane helix</keyword>
<feature type="region of interest" description="Disordered" evidence="1">
    <location>
        <begin position="1698"/>
        <end position="1731"/>
    </location>
</feature>
<comment type="caution">
    <text evidence="3">The sequence shown here is derived from an EMBL/GenBank/DDBJ whole genome shotgun (WGS) entry which is preliminary data.</text>
</comment>
<dbReference type="VEuPathDB" id="TriTrypDB:Lsey_0081_0180"/>
<dbReference type="EMBL" id="LJSK01000081">
    <property type="protein sequence ID" value="KPI87590.1"/>
    <property type="molecule type" value="Genomic_DNA"/>
</dbReference>
<organism evidence="3 4">
    <name type="scientific">Leptomonas seymouri</name>
    <dbReference type="NCBI Taxonomy" id="5684"/>
    <lineage>
        <taxon>Eukaryota</taxon>
        <taxon>Discoba</taxon>
        <taxon>Euglenozoa</taxon>
        <taxon>Kinetoplastea</taxon>
        <taxon>Metakinetoplastina</taxon>
        <taxon>Trypanosomatida</taxon>
        <taxon>Trypanosomatidae</taxon>
        <taxon>Leishmaniinae</taxon>
        <taxon>Leptomonas</taxon>
    </lineage>
</organism>
<feature type="region of interest" description="Disordered" evidence="1">
    <location>
        <begin position="314"/>
        <end position="360"/>
    </location>
</feature>
<feature type="region of interest" description="Disordered" evidence="1">
    <location>
        <begin position="854"/>
        <end position="914"/>
    </location>
</feature>